<gene>
    <name evidence="8" type="ORF">ERS852473_00117</name>
</gene>
<evidence type="ECO:0000256" key="3">
    <source>
        <dbReference type="ARBA" id="ARBA00022692"/>
    </source>
</evidence>
<comment type="subcellular location">
    <subcellularLocation>
        <location evidence="1">Membrane</location>
        <topology evidence="1">Multi-pass membrane protein</topology>
    </subcellularLocation>
</comment>
<dbReference type="PANTHER" id="PTHR42948:SF1">
    <property type="entry name" value="TRANSPORTER"/>
    <property type="match status" value="1"/>
</dbReference>
<feature type="transmembrane region" description="Helical" evidence="7">
    <location>
        <begin position="12"/>
        <end position="31"/>
    </location>
</feature>
<evidence type="ECO:0000256" key="4">
    <source>
        <dbReference type="ARBA" id="ARBA00022989"/>
    </source>
</evidence>
<proteinExistence type="inferred from homology"/>
<dbReference type="PROSITE" id="PS00610">
    <property type="entry name" value="NA_NEUROTRAN_SYMP_1"/>
    <property type="match status" value="1"/>
</dbReference>
<keyword evidence="2 6" id="KW-0813">Transport</keyword>
<reference evidence="8 9" key="1">
    <citation type="submission" date="2015-09" db="EMBL/GenBank/DDBJ databases">
        <authorList>
            <consortium name="Pathogen Informatics"/>
            <person name="Wu L."/>
            <person name="Ma J."/>
        </authorList>
    </citation>
    <scope>NUCLEOTIDE SEQUENCE [LARGE SCALE GENOMIC DNA]</scope>
    <source>
        <strain evidence="8 9">2789STDY5834858</strain>
    </source>
</reference>
<dbReference type="Proteomes" id="UP000095488">
    <property type="component" value="Unassembled WGS sequence"/>
</dbReference>
<dbReference type="InterPro" id="IPR037272">
    <property type="entry name" value="SNS_sf"/>
</dbReference>
<protein>
    <recommendedName>
        <fullName evidence="6">Transporter</fullName>
    </recommendedName>
</protein>
<dbReference type="PROSITE" id="PS50267">
    <property type="entry name" value="NA_NEUROTRAN_SYMP_3"/>
    <property type="match status" value="1"/>
</dbReference>
<dbReference type="PRINTS" id="PR00176">
    <property type="entry name" value="NANEUSMPORT"/>
</dbReference>
<keyword evidence="4 7" id="KW-1133">Transmembrane helix</keyword>
<dbReference type="RefSeq" id="WP_055257026.1">
    <property type="nucleotide sequence ID" value="NZ_CABIXL010000001.1"/>
</dbReference>
<dbReference type="InterPro" id="IPR000175">
    <property type="entry name" value="Na/ntran_symport"/>
</dbReference>
<feature type="transmembrane region" description="Helical" evidence="7">
    <location>
        <begin position="357"/>
        <end position="381"/>
    </location>
</feature>
<comment type="similarity">
    <text evidence="6">Belongs to the sodium:neurotransmitter symporter (SNF) (TC 2.A.22) family.</text>
</comment>
<comment type="caution">
    <text evidence="8">The sequence shown here is derived from an EMBL/GenBank/DDBJ whole genome shotgun (WGS) entry which is preliminary data.</text>
</comment>
<evidence type="ECO:0000256" key="2">
    <source>
        <dbReference type="ARBA" id="ARBA00022448"/>
    </source>
</evidence>
<dbReference type="EMBL" id="CYZR01000001">
    <property type="protein sequence ID" value="CUN43443.1"/>
    <property type="molecule type" value="Genomic_DNA"/>
</dbReference>
<accession>A0ABP2APH7</accession>
<sequence>MEQEREQWGSKMGFIIAAVGSAVGLGNIWRFPYLVYSNGGGAFLIPYFFAIFTAGIPLLILEYGVGHKFRGSTPLSIAKGNKKWEWLGWWPSINAFIILCYYSMILSWAINYFRFSFFKSWGSDPNGFFYNNFLNLSSSPFQLGGIVFVILFGIALLWAVNWFICFRGIKSGIEKVNKVLLPVLISIMIFIVIKSVNLEGASLGLNTLFTPDWSMVLKPKVWVAAYGQVFFSLSIAMGIMMTYSSYLPKKTDINNSAFMTAFANCGFEFLCSIGVFSILGYMATIQNVSVGEVATSGIGLAFIVFPQIFSTMGVLGNVIGALFFLCLIFAGITSSVSLTEAAAAAIIDKFGFERKKVITIICVVGFLLSSIFATGAGLYFLDIIDNFINNYGIVVVGLLEAIFIGYIIKPKTIRKHTNSMSYFKIGKWWDLAIKYITPGMLLFMLIQSFLTELKSPYEGYSVWALILYGWGVVGFGILVSILISKKPWKKNKLSTELLDA</sequence>
<feature type="transmembrane region" description="Helical" evidence="7">
    <location>
        <begin position="221"/>
        <end position="246"/>
    </location>
</feature>
<dbReference type="Pfam" id="PF00209">
    <property type="entry name" value="SNF"/>
    <property type="match status" value="2"/>
</dbReference>
<keyword evidence="5 7" id="KW-0472">Membrane</keyword>
<feature type="transmembrane region" description="Helical" evidence="7">
    <location>
        <begin position="462"/>
        <end position="483"/>
    </location>
</feature>
<dbReference type="NCBIfam" id="NF037979">
    <property type="entry name" value="Na_transp"/>
    <property type="match status" value="1"/>
</dbReference>
<evidence type="ECO:0000256" key="5">
    <source>
        <dbReference type="ARBA" id="ARBA00023136"/>
    </source>
</evidence>
<feature type="transmembrane region" description="Helical" evidence="7">
    <location>
        <begin position="387"/>
        <end position="408"/>
    </location>
</feature>
<evidence type="ECO:0000256" key="6">
    <source>
        <dbReference type="RuleBase" id="RU003732"/>
    </source>
</evidence>
<dbReference type="PANTHER" id="PTHR42948">
    <property type="entry name" value="TRANSPORTER"/>
    <property type="match status" value="1"/>
</dbReference>
<evidence type="ECO:0000313" key="9">
    <source>
        <dbReference type="Proteomes" id="UP000095488"/>
    </source>
</evidence>
<dbReference type="CDD" id="cd10334">
    <property type="entry name" value="SLC6sbd_u1"/>
    <property type="match status" value="1"/>
</dbReference>
<feature type="transmembrane region" description="Helical" evidence="7">
    <location>
        <begin position="86"/>
        <end position="110"/>
    </location>
</feature>
<feature type="transmembrane region" description="Helical" evidence="7">
    <location>
        <begin position="141"/>
        <end position="164"/>
    </location>
</feature>
<feature type="transmembrane region" description="Helical" evidence="7">
    <location>
        <begin position="258"/>
        <end position="283"/>
    </location>
</feature>
<evidence type="ECO:0000313" key="8">
    <source>
        <dbReference type="EMBL" id="CUN43443.1"/>
    </source>
</evidence>
<feature type="transmembrane region" description="Helical" evidence="7">
    <location>
        <begin position="176"/>
        <end position="193"/>
    </location>
</feature>
<organism evidence="8 9">
    <name type="scientific">Sarcina ventriculi</name>
    <name type="common">Clostridium ventriculi</name>
    <dbReference type="NCBI Taxonomy" id="1267"/>
    <lineage>
        <taxon>Bacteria</taxon>
        <taxon>Bacillati</taxon>
        <taxon>Bacillota</taxon>
        <taxon>Clostridia</taxon>
        <taxon>Eubacteriales</taxon>
        <taxon>Clostridiaceae</taxon>
        <taxon>Sarcina</taxon>
    </lineage>
</organism>
<evidence type="ECO:0000256" key="7">
    <source>
        <dbReference type="SAM" id="Phobius"/>
    </source>
</evidence>
<feature type="transmembrane region" description="Helical" evidence="7">
    <location>
        <begin position="43"/>
        <end position="65"/>
    </location>
</feature>
<evidence type="ECO:0000256" key="1">
    <source>
        <dbReference type="ARBA" id="ARBA00004141"/>
    </source>
</evidence>
<keyword evidence="6" id="KW-0769">Symport</keyword>
<feature type="transmembrane region" description="Helical" evidence="7">
    <location>
        <begin position="303"/>
        <end position="336"/>
    </location>
</feature>
<name>A0ABP2APH7_SARVE</name>
<keyword evidence="3 6" id="KW-0812">Transmembrane</keyword>
<dbReference type="SUPFAM" id="SSF161070">
    <property type="entry name" value="SNF-like"/>
    <property type="match status" value="1"/>
</dbReference>
<keyword evidence="9" id="KW-1185">Reference proteome</keyword>
<feature type="transmembrane region" description="Helical" evidence="7">
    <location>
        <begin position="428"/>
        <end position="450"/>
    </location>
</feature>